<dbReference type="AlphaFoldDB" id="A0AAV5CFV6"/>
<evidence type="ECO:0000313" key="8">
    <source>
        <dbReference type="Proteomes" id="UP001054889"/>
    </source>
</evidence>
<comment type="function">
    <text evidence="6">Plays a role in vesicular protein sorting.</text>
</comment>
<evidence type="ECO:0000256" key="3">
    <source>
        <dbReference type="ARBA" id="ARBA00022448"/>
    </source>
</evidence>
<protein>
    <recommendedName>
        <fullName evidence="6">Vacuolar protein sorting-associated protein 35</fullName>
    </recommendedName>
</protein>
<gene>
    <name evidence="7" type="primary">ga13831</name>
    <name evidence="7" type="ORF">PR202_ga13831</name>
</gene>
<accession>A0AAV5CFV6</accession>
<evidence type="ECO:0000256" key="5">
    <source>
        <dbReference type="ARBA" id="ARBA00023136"/>
    </source>
</evidence>
<dbReference type="Pfam" id="PF03635">
    <property type="entry name" value="Vps35"/>
    <property type="match status" value="2"/>
</dbReference>
<proteinExistence type="inferred from homology"/>
<dbReference type="GO" id="GO:0006886">
    <property type="term" value="P:intracellular protein transport"/>
    <property type="evidence" value="ECO:0007669"/>
    <property type="project" value="TreeGrafter"/>
</dbReference>
<dbReference type="GO" id="GO:0005829">
    <property type="term" value="C:cytosol"/>
    <property type="evidence" value="ECO:0007669"/>
    <property type="project" value="GOC"/>
</dbReference>
<comment type="caution">
    <text evidence="7">The sequence shown here is derived from an EMBL/GenBank/DDBJ whole genome shotgun (WGS) entry which is preliminary data.</text>
</comment>
<organism evidence="7 8">
    <name type="scientific">Eleusine coracana subsp. coracana</name>
    <dbReference type="NCBI Taxonomy" id="191504"/>
    <lineage>
        <taxon>Eukaryota</taxon>
        <taxon>Viridiplantae</taxon>
        <taxon>Streptophyta</taxon>
        <taxon>Embryophyta</taxon>
        <taxon>Tracheophyta</taxon>
        <taxon>Spermatophyta</taxon>
        <taxon>Magnoliopsida</taxon>
        <taxon>Liliopsida</taxon>
        <taxon>Poales</taxon>
        <taxon>Poaceae</taxon>
        <taxon>PACMAD clade</taxon>
        <taxon>Chloridoideae</taxon>
        <taxon>Cynodonteae</taxon>
        <taxon>Eleusininae</taxon>
        <taxon>Eleusine</taxon>
    </lineage>
</organism>
<dbReference type="PANTHER" id="PTHR11099">
    <property type="entry name" value="VACUOLAR SORTING PROTEIN 35"/>
    <property type="match status" value="1"/>
</dbReference>
<keyword evidence="5" id="KW-0472">Membrane</keyword>
<evidence type="ECO:0000256" key="6">
    <source>
        <dbReference type="PIRNR" id="PIRNR009375"/>
    </source>
</evidence>
<dbReference type="InterPro" id="IPR005378">
    <property type="entry name" value="Vps35"/>
</dbReference>
<evidence type="ECO:0000256" key="2">
    <source>
        <dbReference type="ARBA" id="ARBA00006536"/>
    </source>
</evidence>
<evidence type="ECO:0000256" key="4">
    <source>
        <dbReference type="ARBA" id="ARBA00022927"/>
    </source>
</evidence>
<keyword evidence="4 6" id="KW-0653">Protein transport</keyword>
<dbReference type="Proteomes" id="UP001054889">
    <property type="component" value="Unassembled WGS sequence"/>
</dbReference>
<dbReference type="Gene3D" id="1.25.40.660">
    <property type="entry name" value="Vacuolar protein sorting-associated protein 35, helical subcomplex Vps35-C"/>
    <property type="match status" value="3"/>
</dbReference>
<comment type="subcellular location">
    <subcellularLocation>
        <location evidence="1">Membrane</location>
        <topology evidence="1">Peripheral membrane protein</topology>
    </subcellularLocation>
</comment>
<keyword evidence="8" id="KW-1185">Reference proteome</keyword>
<dbReference type="GO" id="GO:0005770">
    <property type="term" value="C:late endosome"/>
    <property type="evidence" value="ECO:0007669"/>
    <property type="project" value="TreeGrafter"/>
</dbReference>
<dbReference type="PANTHER" id="PTHR11099:SF0">
    <property type="entry name" value="VACUOLAR PROTEIN SORTING-ASSOCIATED PROTEIN 35"/>
    <property type="match status" value="1"/>
</dbReference>
<reference evidence="7" key="1">
    <citation type="journal article" date="2018" name="DNA Res.">
        <title>Multiple hybrid de novo genome assembly of finger millet, an orphan allotetraploid crop.</title>
        <authorList>
            <person name="Hatakeyama M."/>
            <person name="Aluri S."/>
            <person name="Balachadran M.T."/>
            <person name="Sivarajan S.R."/>
            <person name="Patrignani A."/>
            <person name="Gruter S."/>
            <person name="Poveda L."/>
            <person name="Shimizu-Inatsugi R."/>
            <person name="Baeten J."/>
            <person name="Francoijs K.J."/>
            <person name="Nataraja K.N."/>
            <person name="Reddy Y.A.N."/>
            <person name="Phadnis S."/>
            <person name="Ravikumar R.L."/>
            <person name="Schlapbach R."/>
            <person name="Sreeman S.M."/>
            <person name="Shimizu K.K."/>
        </authorList>
    </citation>
    <scope>NUCLEOTIDE SEQUENCE</scope>
</reference>
<evidence type="ECO:0000256" key="1">
    <source>
        <dbReference type="ARBA" id="ARBA00004170"/>
    </source>
</evidence>
<sequence length="643" mass="73067">MAAASAAVRMLPDGGADDEERWLAEGIAGVQQNAFYMHRALDSNNLKDALKYSAQMLSELRTSRLSPHKYYELYMRAFDEMRKLEMFFREETRRGSCSVVDLYELVQHAGNVLPRLYLLCTVGSVYIKSKEAPAKDVLKDLVEMCRGIQHPLRGLFLRSYLSQISRDKLPDIGSEYEGDADSINDAVEFVLQNFIEMNKLWVRMQHQACCKLGPVREKEKRSKERNELRDLVGKNLHVLSQIEGVDLDMYKETVLPRILEQVLPEFLQVEAFAKFSNAIGKVIEAQPDMPVVGAVTLYVSLLTFTLRVHPDRLDYVDQVLGACVKKLSGKAKLEDSRATKQIVALLSAPLEKYSNIVTALELSNYPRVMDYLDNATTKVMAVIESLFDLIKGLIKDMDGAQDDELDEEDFKEEQNSVARLIHMLHNDDHEEMLKKHILQGGPKRLTFTVPSLVFSALKLVRRLQGQDGDVTGEDVPATPKKIFQILHQTIEALSCVPSPELALRLYLQCAEAANDCDLEPVAYEFFTQAFILYEEEIAYSAKLLKKPDQCRAVYACSHLFWTDDQDGIMDGERYLYFFEKGIPQITNTVIQDLIELIRTEKQSDNTAADPLTEAFFASTLRYIEFQKQKGGSIGEKYEQIKTT</sequence>
<name>A0AAV5CFV6_ELECO</name>
<keyword evidence="3 6" id="KW-0813">Transport</keyword>
<dbReference type="GO" id="GO:0030906">
    <property type="term" value="C:retromer, cargo-selective complex"/>
    <property type="evidence" value="ECO:0007669"/>
    <property type="project" value="InterPro"/>
</dbReference>
<evidence type="ECO:0000313" key="7">
    <source>
        <dbReference type="EMBL" id="GJM96947.1"/>
    </source>
</evidence>
<dbReference type="GO" id="GO:0042147">
    <property type="term" value="P:retrograde transport, endosome to Golgi"/>
    <property type="evidence" value="ECO:0007669"/>
    <property type="project" value="InterPro"/>
</dbReference>
<comment type="similarity">
    <text evidence="2 6">Belongs to the VPS35 family.</text>
</comment>
<dbReference type="InterPro" id="IPR042491">
    <property type="entry name" value="Vps35_C"/>
</dbReference>
<dbReference type="PIRSF" id="PIRSF009375">
    <property type="entry name" value="Retromer_Vps35"/>
    <property type="match status" value="1"/>
</dbReference>
<reference evidence="7" key="2">
    <citation type="submission" date="2021-12" db="EMBL/GenBank/DDBJ databases">
        <title>Resequencing data analysis of finger millet.</title>
        <authorList>
            <person name="Hatakeyama M."/>
            <person name="Aluri S."/>
            <person name="Balachadran M.T."/>
            <person name="Sivarajan S.R."/>
            <person name="Poveda L."/>
            <person name="Shimizu-Inatsugi R."/>
            <person name="Schlapbach R."/>
            <person name="Sreeman S.M."/>
            <person name="Shimizu K.K."/>
        </authorList>
    </citation>
    <scope>NUCLEOTIDE SEQUENCE</scope>
</reference>
<dbReference type="EMBL" id="BQKI01000006">
    <property type="protein sequence ID" value="GJM96947.1"/>
    <property type="molecule type" value="Genomic_DNA"/>
</dbReference>